<dbReference type="RefSeq" id="XP_031758379.1">
    <property type="nucleotide sequence ID" value="XM_031902519.1"/>
</dbReference>
<reference evidence="3" key="2">
    <citation type="submission" date="2021-03" db="UniProtKB">
        <authorList>
            <consortium name="Ensembl"/>
        </authorList>
    </citation>
    <scope>IDENTIFICATION</scope>
</reference>
<feature type="compositionally biased region" description="Acidic residues" evidence="1">
    <location>
        <begin position="523"/>
        <end position="532"/>
    </location>
</feature>
<protein>
    <submittedName>
        <fullName evidence="3 5">Protein FAM135A-like</fullName>
    </submittedName>
</protein>
<evidence type="ECO:0000313" key="5">
    <source>
        <dbReference type="RefSeq" id="XP_031758379.1"/>
    </source>
</evidence>
<evidence type="ECO:0000256" key="1">
    <source>
        <dbReference type="SAM" id="MobiDB-lite"/>
    </source>
</evidence>
<dbReference type="GeneID" id="116410907"/>
<dbReference type="Proteomes" id="UP000008143">
    <property type="component" value="Chromosome 5"/>
</dbReference>
<feature type="compositionally biased region" description="Basic and acidic residues" evidence="1">
    <location>
        <begin position="533"/>
        <end position="545"/>
    </location>
</feature>
<gene>
    <name evidence="3 5 6" type="primary">LOC116410907</name>
</gene>
<dbReference type="SUPFAM" id="SSF53474">
    <property type="entry name" value="alpha/beta-Hydrolases"/>
    <property type="match status" value="1"/>
</dbReference>
<keyword evidence="4" id="KW-1185">Reference proteome</keyword>
<proteinExistence type="predicted"/>
<evidence type="ECO:0000313" key="3">
    <source>
        <dbReference type="Ensembl" id="ENSXETP00000104645"/>
    </source>
</evidence>
<dbReference type="PANTHER" id="PTHR12482:SF40">
    <property type="entry name" value="PROTEIN FAM135A"/>
    <property type="match status" value="1"/>
</dbReference>
<dbReference type="OrthoDB" id="273452at2759"/>
<sequence>MKTVQVTIEFSMELSKFYAIQIFEKGYYMIKTCMKIPSTIPHTIESKLLGSAGKFDTKVLSPDAEIVSEIFKIDQPKQEVSLKNVMMFKFEMLLNENKIEEILNELEFQMSIRLYYKEDDYTDKKPDERKMKLNCSRELKLHFNLQRGIHDQRNLLFLASQITMVSIVVHGTLVALQPPHTSFRKKKTWLTRIFPFMRKMSKVPTLQRAVFGQTYKPELAADDGNFVVQECFLQHAYNFHSMLCTYLLLSYKGLQSYFSDLVKTLPALVNIMPEQLDVDARFTELRERIKDIEDLSELANHIHVDLRKLSSDLLHLWGTFTECIFSDDFTAIVAEKHKELQEHRWSEAFFCLDHDREEALTYKKESSSKKHLQISRAIKDSSYFSSISPLPMDCPKLYGDIQNMPIIFEDRYLEHINEEVCSTSDHAAAPDLSSIVETANAHDNSQTDVVELESVTDYTNQLQEGPQPSESSKEESETTSTDDETQADNPKVESLTEDINQLQEDLQLSEISKEGSETKSTDDESQTDDLKEEYETRDQLYRSDKVPGPWNEQSPSAPAQIIPNATQEAFAAAAEGVHVIVFVHGLGGCTEDLYLIRHYIESGLPRERIKICMSSSNEGNTHKNIDTSADCLLKEITHFIQYNKLTVSRISFVCYSLGTIITRAVLAKPGFSCYLKKLHTFLSLAGPHLGLLYNKRSIVNKGLWILQHASNSLSQLGFRDHPDIRQTFLYNLSKKPGLEYFKHVILVSSSQDYFAPFHSARIEMCKAALKNTYSGQVYAEMIQNILTPLVQNKDCNLVRYNVVFNLPKTPFTFIGQTAHIHFLHFLPFLERFFRGAALKYFE</sequence>
<dbReference type="Pfam" id="PF05057">
    <property type="entry name" value="DUF676"/>
    <property type="match status" value="1"/>
</dbReference>
<dbReference type="InterPro" id="IPR007751">
    <property type="entry name" value="DUF676_lipase-like"/>
</dbReference>
<feature type="region of interest" description="Disordered" evidence="1">
    <location>
        <begin position="459"/>
        <end position="493"/>
    </location>
</feature>
<name>A0A803J9Y8_XENTR</name>
<dbReference type="GeneTree" id="ENSGT00940000157565"/>
<reference evidence="5" key="3">
    <citation type="submission" date="2025-04" db="UniProtKB">
        <authorList>
            <consortium name="RefSeq"/>
        </authorList>
    </citation>
    <scope>IDENTIFICATION</scope>
    <source>
        <strain evidence="5">Nigerian</strain>
        <tissue evidence="5">Liver and blood</tissue>
    </source>
</reference>
<dbReference type="KEGG" id="xtr:116410907"/>
<reference evidence="3" key="1">
    <citation type="journal article" date="2010" name="Science">
        <title>The genome of the Western clawed frog Xenopus tropicalis.</title>
        <authorList>
            <person name="Hellsten U."/>
            <person name="Harland R.M."/>
            <person name="Gilchrist M.J."/>
            <person name="Hendrix D."/>
            <person name="Jurka J."/>
            <person name="Kapitonov V."/>
            <person name="Ovcharenko I."/>
            <person name="Putnam N.H."/>
            <person name="Shu S."/>
            <person name="Taher L."/>
            <person name="Blitz I.L."/>
            <person name="Blumberg B."/>
            <person name="Dichmann D.S."/>
            <person name="Dubchak I."/>
            <person name="Amaya E."/>
            <person name="Detter J.C."/>
            <person name="Fletcher R."/>
            <person name="Gerhard D.S."/>
            <person name="Goodstein D."/>
            <person name="Graves T."/>
            <person name="Grigoriev I.V."/>
            <person name="Grimwood J."/>
            <person name="Kawashima T."/>
            <person name="Lindquist E."/>
            <person name="Lucas S.M."/>
            <person name="Mead P.E."/>
            <person name="Mitros T."/>
            <person name="Ogino H."/>
            <person name="Ohta Y."/>
            <person name="Poliakov A.V."/>
            <person name="Pollet N."/>
            <person name="Robert J."/>
            <person name="Salamov A."/>
            <person name="Sater A.K."/>
            <person name="Schmutz J."/>
            <person name="Terry A."/>
            <person name="Vize P.D."/>
            <person name="Warren W.C."/>
            <person name="Wells D."/>
            <person name="Wills A."/>
            <person name="Wilson R.K."/>
            <person name="Zimmerman L.B."/>
            <person name="Zorn A.M."/>
            <person name="Grainger R."/>
            <person name="Grammer T."/>
            <person name="Khokha M.K."/>
            <person name="Richardson P.M."/>
            <person name="Rokhsar D.S."/>
        </authorList>
    </citation>
    <scope>NUCLEOTIDE SEQUENCE [LARGE SCALE GENOMIC DNA]</scope>
    <source>
        <strain evidence="3">Nigerian</strain>
    </source>
</reference>
<dbReference type="AGR" id="Xenbase:XB-GENE-29096563"/>
<dbReference type="PANTHER" id="PTHR12482">
    <property type="entry name" value="LIPASE ROG1-RELATED-RELATED"/>
    <property type="match status" value="1"/>
</dbReference>
<evidence type="ECO:0000313" key="4">
    <source>
        <dbReference type="Proteomes" id="UP000008143"/>
    </source>
</evidence>
<dbReference type="InterPro" id="IPR044294">
    <property type="entry name" value="Lipase-like"/>
</dbReference>
<dbReference type="AlphaFoldDB" id="A0A803J9Y8"/>
<dbReference type="Gene3D" id="3.40.50.1820">
    <property type="entry name" value="alpha/beta hydrolase"/>
    <property type="match status" value="1"/>
</dbReference>
<dbReference type="OMA" id="TIFCEET"/>
<evidence type="ECO:0000313" key="6">
    <source>
        <dbReference type="Xenbase" id="XB-GENE-29096563"/>
    </source>
</evidence>
<feature type="compositionally biased region" description="Basic and acidic residues" evidence="1">
    <location>
        <begin position="511"/>
        <end position="522"/>
    </location>
</feature>
<dbReference type="Xenbase" id="XB-GENE-29096563">
    <property type="gene designation" value="LOC116410907"/>
</dbReference>
<organism evidence="3">
    <name type="scientific">Xenopus tropicalis</name>
    <name type="common">Western clawed frog</name>
    <name type="synonym">Silurana tropicalis</name>
    <dbReference type="NCBI Taxonomy" id="8364"/>
    <lineage>
        <taxon>Eukaryota</taxon>
        <taxon>Metazoa</taxon>
        <taxon>Chordata</taxon>
        <taxon>Craniata</taxon>
        <taxon>Vertebrata</taxon>
        <taxon>Euteleostomi</taxon>
        <taxon>Amphibia</taxon>
        <taxon>Batrachia</taxon>
        <taxon>Anura</taxon>
        <taxon>Pipoidea</taxon>
        <taxon>Pipidae</taxon>
        <taxon>Xenopodinae</taxon>
        <taxon>Xenopus</taxon>
        <taxon>Silurana</taxon>
    </lineage>
</organism>
<evidence type="ECO:0000259" key="2">
    <source>
        <dbReference type="Pfam" id="PF05057"/>
    </source>
</evidence>
<dbReference type="Ensembl" id="ENSXETT00000120734">
    <property type="protein sequence ID" value="ENSXETP00000104645"/>
    <property type="gene ID" value="ENSXETG00000049046"/>
</dbReference>
<feature type="domain" description="DUF676" evidence="2">
    <location>
        <begin position="575"/>
        <end position="766"/>
    </location>
</feature>
<dbReference type="InterPro" id="IPR029058">
    <property type="entry name" value="AB_hydrolase_fold"/>
</dbReference>
<feature type="region of interest" description="Disordered" evidence="1">
    <location>
        <begin position="509"/>
        <end position="558"/>
    </location>
</feature>
<accession>A0A803J9Y8</accession>
<feature type="compositionally biased region" description="Polar residues" evidence="1">
    <location>
        <begin position="459"/>
        <end position="468"/>
    </location>
</feature>
<dbReference type="GO" id="GO:0006629">
    <property type="term" value="P:lipid metabolic process"/>
    <property type="evidence" value="ECO:0000318"/>
    <property type="project" value="GO_Central"/>
</dbReference>